<evidence type="ECO:0000313" key="1">
    <source>
        <dbReference type="EMBL" id="KAK3268620.1"/>
    </source>
</evidence>
<dbReference type="AlphaFoldDB" id="A0AAE0FZV0"/>
<dbReference type="EMBL" id="LGRX02011710">
    <property type="protein sequence ID" value="KAK3268620.1"/>
    <property type="molecule type" value="Genomic_DNA"/>
</dbReference>
<accession>A0AAE0FZV0</accession>
<comment type="caution">
    <text evidence="1">The sequence shown here is derived from an EMBL/GenBank/DDBJ whole genome shotgun (WGS) entry which is preliminary data.</text>
</comment>
<evidence type="ECO:0000313" key="2">
    <source>
        <dbReference type="Proteomes" id="UP001190700"/>
    </source>
</evidence>
<name>A0AAE0FZV0_9CHLO</name>
<sequence>MTDGQKGLVSANVAGQQPDMNTQFEALAKEIKDKLAQDMDCIKSRVSSSSASVRGLSDDEEEVSRAAIQEEFEDDECPLPRYPTDRFPHYHRCNVVGKPMMALPTIMATQSSHAFRDDRAPGTVVSKDGTGLIQEVDLDEKARAMGYSADVLRRSGLSDVVLQVVLGLAMDRRAMEALYAASEVNTTSVVRTQVVHPTCRAISLKPFMKQDSEWVEVKQREPMQAGTAAWLRHSRKFAAEQSAAVEECSWDGICQRLVKEAAKDRRGLGQKKPSLHAQAQRRRTWQLELWRPSQYEARARTTFVRTRVAREPRIEIPEWAPAERVAPVMRLPALKDTVRFTQLTANLMEQQSQREQYRDVHTDLEGELYIITANAKEVRVPKPDDRLDLVKEYHERTGH</sequence>
<organism evidence="1 2">
    <name type="scientific">Cymbomonas tetramitiformis</name>
    <dbReference type="NCBI Taxonomy" id="36881"/>
    <lineage>
        <taxon>Eukaryota</taxon>
        <taxon>Viridiplantae</taxon>
        <taxon>Chlorophyta</taxon>
        <taxon>Pyramimonadophyceae</taxon>
        <taxon>Pyramimonadales</taxon>
        <taxon>Pyramimonadaceae</taxon>
        <taxon>Cymbomonas</taxon>
    </lineage>
</organism>
<protein>
    <submittedName>
        <fullName evidence="1">Uncharacterized protein</fullName>
    </submittedName>
</protein>
<proteinExistence type="predicted"/>
<gene>
    <name evidence="1" type="ORF">CYMTET_22887</name>
</gene>
<dbReference type="Proteomes" id="UP001190700">
    <property type="component" value="Unassembled WGS sequence"/>
</dbReference>
<reference evidence="1 2" key="1">
    <citation type="journal article" date="2015" name="Genome Biol. Evol.">
        <title>Comparative Genomics of a Bacterivorous Green Alga Reveals Evolutionary Causalities and Consequences of Phago-Mixotrophic Mode of Nutrition.</title>
        <authorList>
            <person name="Burns J.A."/>
            <person name="Paasch A."/>
            <person name="Narechania A."/>
            <person name="Kim E."/>
        </authorList>
    </citation>
    <scope>NUCLEOTIDE SEQUENCE [LARGE SCALE GENOMIC DNA]</scope>
    <source>
        <strain evidence="1 2">PLY_AMNH</strain>
    </source>
</reference>
<keyword evidence="2" id="KW-1185">Reference proteome</keyword>